<dbReference type="Pfam" id="PF00534">
    <property type="entry name" value="Glycos_transf_1"/>
    <property type="match status" value="1"/>
</dbReference>
<evidence type="ECO:0000259" key="1">
    <source>
        <dbReference type="Pfam" id="PF00534"/>
    </source>
</evidence>
<dbReference type="InterPro" id="IPR028098">
    <property type="entry name" value="Glyco_trans_4-like_N"/>
</dbReference>
<dbReference type="InterPro" id="IPR001296">
    <property type="entry name" value="Glyco_trans_1"/>
</dbReference>
<dbReference type="EMBL" id="WWCK01000001">
    <property type="protein sequence ID" value="MYM65285.1"/>
    <property type="molecule type" value="Genomic_DNA"/>
</dbReference>
<evidence type="ECO:0000259" key="2">
    <source>
        <dbReference type="Pfam" id="PF13439"/>
    </source>
</evidence>
<dbReference type="Pfam" id="PF13439">
    <property type="entry name" value="Glyco_transf_4"/>
    <property type="match status" value="1"/>
</dbReference>
<gene>
    <name evidence="3" type="ORF">GTP45_00370</name>
</gene>
<accession>A0A7X4GLJ8</accession>
<dbReference type="RefSeq" id="WP_161011914.1">
    <property type="nucleotide sequence ID" value="NZ_WWCK01000001.1"/>
</dbReference>
<reference evidence="3 4" key="1">
    <citation type="submission" date="2019-12" db="EMBL/GenBank/DDBJ databases">
        <title>Novel species isolated from a subtropical stream in China.</title>
        <authorList>
            <person name="Lu H."/>
        </authorList>
    </citation>
    <scope>NUCLEOTIDE SEQUENCE [LARGE SCALE GENOMIC DNA]</scope>
    <source>
        <strain evidence="3 4">FT55W</strain>
    </source>
</reference>
<dbReference type="GO" id="GO:0016757">
    <property type="term" value="F:glycosyltransferase activity"/>
    <property type="evidence" value="ECO:0007669"/>
    <property type="project" value="InterPro"/>
</dbReference>
<comment type="caution">
    <text evidence="3">The sequence shown here is derived from an EMBL/GenBank/DDBJ whole genome shotgun (WGS) entry which is preliminary data.</text>
</comment>
<sequence length="370" mass="41759">MIAIVYPQFYGVGGIARYLDSYLSNLPPGQRVLLITGDEHRSERSYPGVEIVHIPFSSNRFSLIEWSLKMRRLLRKLYAEGAITGVNFHFPPLIPGLFLPPEIPVLLTAHTTYLGMSGRYYDTPLFQSQWGALSLWIKMRMEHYIFRRVRSVITLSEQGRQEVLRYGYNGPMAIIPNGVDLERFVPEPDAVQDIDVLFCGRIERRKGSRPMVELCQRLVREQPGIRICIVGYGDDDEYVNAELGKLPNITLTGKVPFAEMAGYYRRSKLYVSTSYYEGLPGTCLEAMAMGLPAVVFDFLFYRELVLQGETGWLVPPNDLAAMSAQIRDALADPARARAMGQAARARLATDFSWASLARQVSARFNMEPAA</sequence>
<feature type="domain" description="Glycosyl transferase family 1" evidence="1">
    <location>
        <begin position="192"/>
        <end position="345"/>
    </location>
</feature>
<dbReference type="CDD" id="cd03801">
    <property type="entry name" value="GT4_PimA-like"/>
    <property type="match status" value="1"/>
</dbReference>
<name>A0A7X4GLJ8_9BURK</name>
<organism evidence="3 4">
    <name type="scientific">Duganella rivi</name>
    <dbReference type="NCBI Taxonomy" id="2666083"/>
    <lineage>
        <taxon>Bacteria</taxon>
        <taxon>Pseudomonadati</taxon>
        <taxon>Pseudomonadota</taxon>
        <taxon>Betaproteobacteria</taxon>
        <taxon>Burkholderiales</taxon>
        <taxon>Oxalobacteraceae</taxon>
        <taxon>Telluria group</taxon>
        <taxon>Duganella</taxon>
    </lineage>
</organism>
<dbReference type="Proteomes" id="UP000450012">
    <property type="component" value="Unassembled WGS sequence"/>
</dbReference>
<keyword evidence="4" id="KW-1185">Reference proteome</keyword>
<feature type="domain" description="Glycosyltransferase subfamily 4-like N-terminal" evidence="2">
    <location>
        <begin position="12"/>
        <end position="183"/>
    </location>
</feature>
<proteinExistence type="predicted"/>
<evidence type="ECO:0000313" key="4">
    <source>
        <dbReference type="Proteomes" id="UP000450012"/>
    </source>
</evidence>
<dbReference type="InterPro" id="IPR050194">
    <property type="entry name" value="Glycosyltransferase_grp1"/>
</dbReference>
<dbReference type="AlphaFoldDB" id="A0A7X4GLJ8"/>
<protein>
    <submittedName>
        <fullName evidence="3">Glycosyltransferase</fullName>
    </submittedName>
</protein>
<dbReference type="PANTHER" id="PTHR45947:SF3">
    <property type="entry name" value="SULFOQUINOVOSYL TRANSFERASE SQD2"/>
    <property type="match status" value="1"/>
</dbReference>
<dbReference type="PANTHER" id="PTHR45947">
    <property type="entry name" value="SULFOQUINOVOSYL TRANSFERASE SQD2"/>
    <property type="match status" value="1"/>
</dbReference>
<evidence type="ECO:0000313" key="3">
    <source>
        <dbReference type="EMBL" id="MYM65285.1"/>
    </source>
</evidence>
<dbReference type="Gene3D" id="3.40.50.2000">
    <property type="entry name" value="Glycogen Phosphorylase B"/>
    <property type="match status" value="2"/>
</dbReference>
<dbReference type="SUPFAM" id="SSF53756">
    <property type="entry name" value="UDP-Glycosyltransferase/glycogen phosphorylase"/>
    <property type="match status" value="1"/>
</dbReference>